<evidence type="ECO:0000256" key="6">
    <source>
        <dbReference type="SAM" id="MobiDB-lite"/>
    </source>
</evidence>
<feature type="transmembrane region" description="Helical" evidence="7">
    <location>
        <begin position="778"/>
        <end position="800"/>
    </location>
</feature>
<dbReference type="RefSeq" id="WP_122199965.1">
    <property type="nucleotide sequence ID" value="NZ_JBHSKC010000015.1"/>
</dbReference>
<feature type="transmembrane region" description="Helical" evidence="7">
    <location>
        <begin position="746"/>
        <end position="766"/>
    </location>
</feature>
<dbReference type="GO" id="GO:0005886">
    <property type="term" value="C:plasma membrane"/>
    <property type="evidence" value="ECO:0007669"/>
    <property type="project" value="UniProtKB-SubCell"/>
</dbReference>
<feature type="compositionally biased region" description="Pro residues" evidence="6">
    <location>
        <begin position="491"/>
        <end position="500"/>
    </location>
</feature>
<dbReference type="OrthoDB" id="5242664at2"/>
<feature type="transmembrane region" description="Helical" evidence="7">
    <location>
        <begin position="669"/>
        <end position="692"/>
    </location>
</feature>
<feature type="transmembrane region" description="Helical" evidence="7">
    <location>
        <begin position="638"/>
        <end position="657"/>
    </location>
</feature>
<evidence type="ECO:0000256" key="2">
    <source>
        <dbReference type="ARBA" id="ARBA00022475"/>
    </source>
</evidence>
<accession>A0A3M2L5Y0</accession>
<proteinExistence type="predicted"/>
<feature type="transmembrane region" description="Helical" evidence="7">
    <location>
        <begin position="861"/>
        <end position="880"/>
    </location>
</feature>
<dbReference type="AlphaFoldDB" id="A0A3M2L5Y0"/>
<evidence type="ECO:0000256" key="4">
    <source>
        <dbReference type="ARBA" id="ARBA00022989"/>
    </source>
</evidence>
<dbReference type="InterPro" id="IPR022791">
    <property type="entry name" value="L-PG_synthase/AglD"/>
</dbReference>
<comment type="subcellular location">
    <subcellularLocation>
        <location evidence="1">Cell membrane</location>
        <topology evidence="1">Multi-pass membrane protein</topology>
    </subcellularLocation>
</comment>
<feature type="transmembrane region" description="Helical" evidence="7">
    <location>
        <begin position="255"/>
        <end position="274"/>
    </location>
</feature>
<feature type="transmembrane region" description="Helical" evidence="7">
    <location>
        <begin position="188"/>
        <end position="209"/>
    </location>
</feature>
<feature type="region of interest" description="Disordered" evidence="6">
    <location>
        <begin position="485"/>
        <end position="530"/>
    </location>
</feature>
<evidence type="ECO:0000256" key="5">
    <source>
        <dbReference type="ARBA" id="ARBA00023136"/>
    </source>
</evidence>
<evidence type="ECO:0000256" key="3">
    <source>
        <dbReference type="ARBA" id="ARBA00022692"/>
    </source>
</evidence>
<keyword evidence="3 7" id="KW-0812">Transmembrane</keyword>
<feature type="compositionally biased region" description="Basic and acidic residues" evidence="6">
    <location>
        <begin position="84"/>
        <end position="93"/>
    </location>
</feature>
<feature type="transmembrane region" description="Helical" evidence="7">
    <location>
        <begin position="155"/>
        <end position="176"/>
    </location>
</feature>
<feature type="transmembrane region" description="Helical" evidence="7">
    <location>
        <begin position="912"/>
        <end position="933"/>
    </location>
</feature>
<protein>
    <submittedName>
        <fullName evidence="8">UPF0104 family protein</fullName>
    </submittedName>
</protein>
<name>A0A3M2L5Y0_9ACTN</name>
<dbReference type="EMBL" id="RFFG01000187">
    <property type="protein sequence ID" value="RMI33102.1"/>
    <property type="molecule type" value="Genomic_DNA"/>
</dbReference>
<reference evidence="8 9" key="1">
    <citation type="submission" date="2018-10" db="EMBL/GenBank/DDBJ databases">
        <title>Isolation from soil.</title>
        <authorList>
            <person name="Hu J."/>
        </authorList>
    </citation>
    <scope>NUCLEOTIDE SEQUENCE [LARGE SCALE GENOMIC DNA]</scope>
    <source>
        <strain evidence="8 9">NEAU-Ht49</strain>
    </source>
</reference>
<feature type="region of interest" description="Disordered" evidence="6">
    <location>
        <begin position="1"/>
        <end position="108"/>
    </location>
</feature>
<feature type="compositionally biased region" description="Low complexity" evidence="6">
    <location>
        <begin position="56"/>
        <end position="76"/>
    </location>
</feature>
<dbReference type="Proteomes" id="UP000282674">
    <property type="component" value="Unassembled WGS sequence"/>
</dbReference>
<feature type="transmembrane region" description="Helical" evidence="7">
    <location>
        <begin position="832"/>
        <end position="854"/>
    </location>
</feature>
<dbReference type="Pfam" id="PF03706">
    <property type="entry name" value="LPG_synthase_TM"/>
    <property type="match status" value="1"/>
</dbReference>
<evidence type="ECO:0000256" key="1">
    <source>
        <dbReference type="ARBA" id="ARBA00004651"/>
    </source>
</evidence>
<feature type="compositionally biased region" description="Basic and acidic residues" evidence="6">
    <location>
        <begin position="27"/>
        <end position="50"/>
    </location>
</feature>
<gene>
    <name evidence="8" type="ORF">EBO15_41710</name>
</gene>
<keyword evidence="4 7" id="KW-1133">Transmembrane helix</keyword>
<comment type="caution">
    <text evidence="8">The sequence shown here is derived from an EMBL/GenBank/DDBJ whole genome shotgun (WGS) entry which is preliminary data.</text>
</comment>
<organism evidence="8 9">
    <name type="scientific">Actinomadura harenae</name>
    <dbReference type="NCBI Taxonomy" id="2483351"/>
    <lineage>
        <taxon>Bacteria</taxon>
        <taxon>Bacillati</taxon>
        <taxon>Actinomycetota</taxon>
        <taxon>Actinomycetes</taxon>
        <taxon>Streptosporangiales</taxon>
        <taxon>Thermomonosporaceae</taxon>
        <taxon>Actinomadura</taxon>
    </lineage>
</organism>
<keyword evidence="9" id="KW-1185">Reference proteome</keyword>
<feature type="transmembrane region" description="Helical" evidence="7">
    <location>
        <begin position="229"/>
        <end position="248"/>
    </location>
</feature>
<evidence type="ECO:0000256" key="7">
    <source>
        <dbReference type="SAM" id="Phobius"/>
    </source>
</evidence>
<evidence type="ECO:0000313" key="8">
    <source>
        <dbReference type="EMBL" id="RMI33102.1"/>
    </source>
</evidence>
<evidence type="ECO:0000313" key="9">
    <source>
        <dbReference type="Proteomes" id="UP000282674"/>
    </source>
</evidence>
<sequence>MTRTQDGAARAEHDSGQAGPDPGVPRDASKDTADRTARETGEETGREAPNADRTAPDAAPDAAGDATGDPAADPADGGTGGGTDRSKPVEPRDGAPVPVEEPPSPARIRRSGDAIRFVTALAGLGAVMLLVTIAQQTTHGLQTDIVEGTAHAPRWLLSLATLASSFGVLAVPVAFSVERLFHRDGVRVAIAVLAAMITFGLTVAMNDWVVPAAPNGLLDALIWGSSGTAVVHTDIAPVIAFVAAVGMAGRTRWQLAAWTMIGLAALTGLTASYASVSALAATYFLGVAIGHGTLYAVGTPNPRPPGTAVVAALERLGLRPVAARRLDTAADEPRRYAVAIVPGPDGVPHDGAGRPLPRGPWTLLVNVLDRDQQTAGLVYRLWRLVRLRAGTNRRPLRSLRRALEQESLMAYAASAADVRTPRLVGTCEAGTEAALLAYEHVPGRRLDELTADEIDDALLTDVWHQFARLQAARLAHRRLEGHAILVSGPGSPAPGDPGPAEPADGRASDAPTGDGEASEDGDASGEHAHGPVHLVDLGVGEVAAGDLALRLDRAQLLTTLALRVGAERAVATAAPVLGEGALAAAVPLLQRVALTRATRTAVRHDRRLLTRIREQIIELEPEAETEPVRLERFRPRTIVSIIALTFAAYIVIPQLTSVQLDQIGDRANWWWVALGAAGAAVTYLAAALMLIGFVPERLPLWRTIVVQVAASFVKLVAPAAVTGVALNTRYLQKSGIRSGPAVASVGASQLLGMVVHILMLVVFGFITGSTQTATHDLAPSRTIMIVLLMLAVPVAVALAIPRVRRFVTARLRSMFSGVLPRLMDVLQSPRKLATSLGGTLLITAGFVVCLDASIRAFGGHLPWTAVVVVFLTGNALGSAAPTPGGLGAVEGALTLALTISGLPAEIATSAVLLFRLLTFWLPVAPGWAAFAYLQRKEAI</sequence>
<dbReference type="PANTHER" id="PTHR39087:SF2">
    <property type="entry name" value="UPF0104 MEMBRANE PROTEIN MJ1595"/>
    <property type="match status" value="1"/>
</dbReference>
<keyword evidence="5 7" id="KW-0472">Membrane</keyword>
<feature type="transmembrane region" description="Helical" evidence="7">
    <location>
        <begin position="114"/>
        <end position="135"/>
    </location>
</feature>
<dbReference type="NCBIfam" id="TIGR00374">
    <property type="entry name" value="flippase-like domain"/>
    <property type="match status" value="1"/>
</dbReference>
<feature type="transmembrane region" description="Helical" evidence="7">
    <location>
        <begin position="704"/>
        <end position="726"/>
    </location>
</feature>
<dbReference type="PANTHER" id="PTHR39087">
    <property type="entry name" value="UPF0104 MEMBRANE PROTEIN MJ1595"/>
    <property type="match status" value="1"/>
</dbReference>
<keyword evidence="2" id="KW-1003">Cell membrane</keyword>